<dbReference type="Pfam" id="PF21544">
    <property type="entry name" value="PorZ_N_b_propeller"/>
    <property type="match status" value="1"/>
</dbReference>
<evidence type="ECO:0000313" key="2">
    <source>
        <dbReference type="EMBL" id="VAV86331.1"/>
    </source>
</evidence>
<dbReference type="InterPro" id="IPR048954">
    <property type="entry name" value="PorZ_N"/>
</dbReference>
<gene>
    <name evidence="2" type="ORF">MNBD_BACTEROID02-403</name>
</gene>
<sequence>MKKKSAVLIIVALCSVFTRAQDFTALWEGHFSYLNITDVVQGGNKIYAASENAIFSYDLNSSEIEKISTVNGLSGELISTIHYSENFNQLIIGYENGLIEVFLADTDEVVTVVDIIDKQTIPPDNKRINHFNEYNGNVYISSDFGISVYDLSRLEFGDTYFIGNGGSQIKVTQTAVFEDYIYAACSNNSGIRKGSLDSSNLIDFQEWTQIIGGNFYGIETLENKLFTTRFNRTIYEISNDLLIALFTYTNTPLDLKSSNSNLVVTTQDQVFVYDANFNVLANPMVTSEFDTKFTAAVTTNEGIYMGTEGFGVLKTTLANPTVFIEIYPDGPLKNNTFSIEAGFGSLWATYGDYTFDYNSFPLREYGLSHLQNEQWINTPYDSLFNSRNLNAISINPLNPRQVFISSFKDGILEINNNEPIIRYDQTNSGLESLILPNNPNFVGIRVSGTSFDTNGLLWSISSLVQKPLKSFDPSSNQWRSYDFSELIPEAFDNLGFKDLVVDSSGIVFVTTFSFGVIGFNPQNGAIKNISDGDGNLPVKFTRAIALDKRNQLWIGTHNGLRVLFNTSNFFSDENVTTEPIIILEDGIPKELLEEQFISDIKVDGSNNKWVATIGAGLFYFSSDGQQTIFHFTKDNSPLPSNTINDVSIDTNNGLVYIATDRGLLSFKAGGSSPKDELSDAYVYPNPVRPAFDAISKKIKIKGITDNVNIKITDIEGNLVAEAQSRNNLRYRGYNLEIDGGTAFWNGKNLANNKVASGVYLIMISDLDTFETKVLKLMIVR</sequence>
<protein>
    <submittedName>
        <fullName evidence="2">Immunoreactive 84kD antigen PG93</fullName>
    </submittedName>
</protein>
<dbReference type="AlphaFoldDB" id="A0A3B0R284"/>
<dbReference type="Gene3D" id="2.60.40.4070">
    <property type="match status" value="1"/>
</dbReference>
<accession>A0A3B0R284</accession>
<proteinExistence type="predicted"/>
<feature type="domain" description="PorZ N-terminal beta-propeller" evidence="1">
    <location>
        <begin position="46"/>
        <end position="208"/>
    </location>
</feature>
<dbReference type="EMBL" id="UOEB01000327">
    <property type="protein sequence ID" value="VAV86331.1"/>
    <property type="molecule type" value="Genomic_DNA"/>
</dbReference>
<name>A0A3B0R284_9ZZZZ</name>
<dbReference type="InterPro" id="IPR015943">
    <property type="entry name" value="WD40/YVTN_repeat-like_dom_sf"/>
</dbReference>
<evidence type="ECO:0000259" key="1">
    <source>
        <dbReference type="Pfam" id="PF21544"/>
    </source>
</evidence>
<organism evidence="2">
    <name type="scientific">hydrothermal vent metagenome</name>
    <dbReference type="NCBI Taxonomy" id="652676"/>
    <lineage>
        <taxon>unclassified sequences</taxon>
        <taxon>metagenomes</taxon>
        <taxon>ecological metagenomes</taxon>
    </lineage>
</organism>
<dbReference type="Gene3D" id="2.130.10.10">
    <property type="entry name" value="YVTN repeat-like/Quinoprotein amine dehydrogenase"/>
    <property type="match status" value="3"/>
</dbReference>
<dbReference type="SUPFAM" id="SSF63829">
    <property type="entry name" value="Calcium-dependent phosphotriesterase"/>
    <property type="match status" value="1"/>
</dbReference>
<reference evidence="2" key="1">
    <citation type="submission" date="2018-06" db="EMBL/GenBank/DDBJ databases">
        <authorList>
            <person name="Zhirakovskaya E."/>
        </authorList>
    </citation>
    <scope>NUCLEOTIDE SEQUENCE</scope>
</reference>
<dbReference type="SUPFAM" id="SSF101898">
    <property type="entry name" value="NHL repeat"/>
    <property type="match status" value="1"/>
</dbReference>